<dbReference type="AlphaFoldDB" id="A0A2P8IHI6"/>
<dbReference type="Gene3D" id="3.90.1570.10">
    <property type="entry name" value="tt1808, chain A"/>
    <property type="match status" value="1"/>
</dbReference>
<dbReference type="OrthoDB" id="9799703at2"/>
<dbReference type="EMBL" id="PYAX01000001">
    <property type="protein sequence ID" value="PSL57940.1"/>
    <property type="molecule type" value="Genomic_DNA"/>
</dbReference>
<dbReference type="PANTHER" id="PTHR35400:SF3">
    <property type="entry name" value="SLL1072 PROTEIN"/>
    <property type="match status" value="1"/>
</dbReference>
<evidence type="ECO:0000259" key="1">
    <source>
        <dbReference type="Pfam" id="PF05685"/>
    </source>
</evidence>
<name>A0A2P8IHI6_SACCR</name>
<accession>A0A2P8IHI6</accession>
<proteinExistence type="predicted"/>
<dbReference type="RefSeq" id="WP_146173699.1">
    <property type="nucleotide sequence ID" value="NZ_PYAX01000001.1"/>
</dbReference>
<dbReference type="GO" id="GO:0004519">
    <property type="term" value="F:endonuclease activity"/>
    <property type="evidence" value="ECO:0007669"/>
    <property type="project" value="UniProtKB-KW"/>
</dbReference>
<dbReference type="InterPro" id="IPR008538">
    <property type="entry name" value="Uma2"/>
</dbReference>
<keyword evidence="3" id="KW-1185">Reference proteome</keyword>
<dbReference type="PANTHER" id="PTHR35400">
    <property type="entry name" value="SLR1083 PROTEIN"/>
    <property type="match status" value="1"/>
</dbReference>
<evidence type="ECO:0000313" key="3">
    <source>
        <dbReference type="Proteomes" id="UP000241118"/>
    </source>
</evidence>
<keyword evidence="2" id="KW-0255">Endonuclease</keyword>
<feature type="domain" description="Putative restriction endonuclease" evidence="1">
    <location>
        <begin position="14"/>
        <end position="179"/>
    </location>
</feature>
<reference evidence="2 3" key="1">
    <citation type="submission" date="2018-03" db="EMBL/GenBank/DDBJ databases">
        <title>Genomic Encyclopedia of Type Strains, Phase III (KMG-III): the genomes of soil and plant-associated and newly described type strains.</title>
        <authorList>
            <person name="Whitman W."/>
        </authorList>
    </citation>
    <scope>NUCLEOTIDE SEQUENCE [LARGE SCALE GENOMIC DNA]</scope>
    <source>
        <strain evidence="2 3">CGMCC 4.7097</strain>
    </source>
</reference>
<keyword evidence="2" id="KW-0378">Hydrolase</keyword>
<protein>
    <submittedName>
        <fullName evidence="2">Uma2 family endonuclease</fullName>
    </submittedName>
</protein>
<dbReference type="InterPro" id="IPR012296">
    <property type="entry name" value="Nuclease_put_TT1808"/>
</dbReference>
<keyword evidence="2" id="KW-0540">Nuclease</keyword>
<gene>
    <name evidence="2" type="ORF">B0I31_101154</name>
</gene>
<sequence length="186" mass="20648">MSTMPWPDHLFTLEEWDALPEDKSRHFELVEGVLLVAPRPAPKHQVAMANLRSCLKEQLPAGMVAVQDVDVVIDPGPPLSLRAPDVVVVPAERYWEQPSRFNPDDLRLAVEIVSPGTGRTDRVFKPIEYAKVGIPHYWVVELDEPATLIAFSLVAGRYKQIAQGTGKVEVPEPFPVTVDLATLINP</sequence>
<comment type="caution">
    <text evidence="2">The sequence shown here is derived from an EMBL/GenBank/DDBJ whole genome shotgun (WGS) entry which is preliminary data.</text>
</comment>
<dbReference type="InterPro" id="IPR011335">
    <property type="entry name" value="Restrct_endonuc-II-like"/>
</dbReference>
<dbReference type="CDD" id="cd06260">
    <property type="entry name" value="DUF820-like"/>
    <property type="match status" value="1"/>
</dbReference>
<dbReference type="Proteomes" id="UP000241118">
    <property type="component" value="Unassembled WGS sequence"/>
</dbReference>
<evidence type="ECO:0000313" key="2">
    <source>
        <dbReference type="EMBL" id="PSL57940.1"/>
    </source>
</evidence>
<dbReference type="Pfam" id="PF05685">
    <property type="entry name" value="Uma2"/>
    <property type="match status" value="1"/>
</dbReference>
<dbReference type="SUPFAM" id="SSF52980">
    <property type="entry name" value="Restriction endonuclease-like"/>
    <property type="match status" value="1"/>
</dbReference>
<organism evidence="2 3">
    <name type="scientific">Saccharothrix carnea</name>
    <dbReference type="NCBI Taxonomy" id="1280637"/>
    <lineage>
        <taxon>Bacteria</taxon>
        <taxon>Bacillati</taxon>
        <taxon>Actinomycetota</taxon>
        <taxon>Actinomycetes</taxon>
        <taxon>Pseudonocardiales</taxon>
        <taxon>Pseudonocardiaceae</taxon>
        <taxon>Saccharothrix</taxon>
    </lineage>
</organism>